<evidence type="ECO:0000256" key="2">
    <source>
        <dbReference type="ARBA" id="ARBA00022723"/>
    </source>
</evidence>
<feature type="binding site" evidence="4">
    <location>
        <position position="2"/>
    </location>
    <ligand>
        <name>Ni(2+)</name>
        <dbReference type="ChEBI" id="CHEBI:49786"/>
    </ligand>
</feature>
<feature type="binding site" evidence="4">
    <location>
        <position position="73"/>
    </location>
    <ligand>
        <name>Zn(2+)</name>
        <dbReference type="ChEBI" id="CHEBI:29105"/>
    </ligand>
</feature>
<dbReference type="PANTHER" id="PTHR34535">
    <property type="entry name" value="HYDROGENASE MATURATION FACTOR HYPA"/>
    <property type="match status" value="1"/>
</dbReference>
<dbReference type="Pfam" id="PF01155">
    <property type="entry name" value="HypA"/>
    <property type="match status" value="1"/>
</dbReference>
<feature type="binding site" evidence="4">
    <location>
        <position position="90"/>
    </location>
    <ligand>
        <name>Zn(2+)</name>
        <dbReference type="ChEBI" id="CHEBI:29105"/>
    </ligand>
</feature>
<reference evidence="6 7" key="1">
    <citation type="submission" date="2023-03" db="EMBL/GenBank/DDBJ databases">
        <authorList>
            <person name="Mo P."/>
        </authorList>
    </citation>
    <scope>NUCLEOTIDE SEQUENCE [LARGE SCALE GENOMIC DNA]</scope>
    <source>
        <strain evidence="6 7">HUAS 5</strain>
    </source>
</reference>
<feature type="binding site" evidence="4">
    <location>
        <position position="93"/>
    </location>
    <ligand>
        <name>Zn(2+)</name>
        <dbReference type="ChEBI" id="CHEBI:29105"/>
    </ligand>
</feature>
<dbReference type="Gene3D" id="3.30.2320.80">
    <property type="match status" value="1"/>
</dbReference>
<dbReference type="PIRSF" id="PIRSF004761">
    <property type="entry name" value="Hydrgn_mat_HypA"/>
    <property type="match status" value="1"/>
</dbReference>
<keyword evidence="7" id="KW-1185">Reference proteome</keyword>
<dbReference type="HAMAP" id="MF_00213">
    <property type="entry name" value="HypA_HybF"/>
    <property type="match status" value="1"/>
</dbReference>
<protein>
    <recommendedName>
        <fullName evidence="4">Hydrogenase maturation factor HypA</fullName>
    </recommendedName>
</protein>
<gene>
    <name evidence="4" type="primary">hypA</name>
    <name evidence="6" type="ORF">PYS65_03355</name>
</gene>
<dbReference type="Proteomes" id="UP001216440">
    <property type="component" value="Chromosome"/>
</dbReference>
<evidence type="ECO:0000256" key="1">
    <source>
        <dbReference type="ARBA" id="ARBA00022596"/>
    </source>
</evidence>
<comment type="similarity">
    <text evidence="4">Belongs to the HypA/HybF family.</text>
</comment>
<keyword evidence="2 4" id="KW-0479">Metal-binding</keyword>
<keyword evidence="3 4" id="KW-0862">Zinc</keyword>
<proteinExistence type="inferred from homology"/>
<dbReference type="PANTHER" id="PTHR34535:SF3">
    <property type="entry name" value="HYDROGENASE MATURATION FACTOR HYPA"/>
    <property type="match status" value="1"/>
</dbReference>
<comment type="function">
    <text evidence="4">Involved in the maturation of [NiFe] hydrogenases. Required for nickel insertion into the metal center of the hydrogenase.</text>
</comment>
<evidence type="ECO:0000256" key="4">
    <source>
        <dbReference type="HAMAP-Rule" id="MF_00213"/>
    </source>
</evidence>
<name>A0ABY8JY70_9ACTN</name>
<evidence type="ECO:0000313" key="6">
    <source>
        <dbReference type="EMBL" id="WGD39263.1"/>
    </source>
</evidence>
<evidence type="ECO:0000313" key="7">
    <source>
        <dbReference type="Proteomes" id="UP001216440"/>
    </source>
</evidence>
<evidence type="ECO:0000256" key="5">
    <source>
        <dbReference type="SAM" id="MobiDB-lite"/>
    </source>
</evidence>
<dbReference type="InterPro" id="IPR000688">
    <property type="entry name" value="HypA/HybF"/>
</dbReference>
<organism evidence="6 7">
    <name type="scientific">Streptomyces cathayae</name>
    <dbReference type="NCBI Taxonomy" id="3031124"/>
    <lineage>
        <taxon>Bacteria</taxon>
        <taxon>Bacillati</taxon>
        <taxon>Actinomycetota</taxon>
        <taxon>Actinomycetes</taxon>
        <taxon>Kitasatosporales</taxon>
        <taxon>Streptomycetaceae</taxon>
        <taxon>Streptomyces</taxon>
    </lineage>
</organism>
<dbReference type="RefSeq" id="WP_279332261.1">
    <property type="nucleotide sequence ID" value="NZ_CP121682.1"/>
</dbReference>
<feature type="region of interest" description="Disordered" evidence="5">
    <location>
        <begin position="115"/>
        <end position="137"/>
    </location>
</feature>
<keyword evidence="1 4" id="KW-0533">Nickel</keyword>
<sequence length="137" mass="14131">MHEMSIALAVVDQVEQAARPAGATGVAHVALDVGELAGVVPDALAFCFELACAGTVLEGAELTTRTVPGTARCTGCGEVWEVGMPPRLLCPGCGQAAAELLSGRELRISEVRWAAREQQPAPERQSAPATPRPAGTT</sequence>
<dbReference type="EMBL" id="CP121682">
    <property type="protein sequence ID" value="WGD39263.1"/>
    <property type="molecule type" value="Genomic_DNA"/>
</dbReference>
<evidence type="ECO:0000256" key="3">
    <source>
        <dbReference type="ARBA" id="ARBA00022833"/>
    </source>
</evidence>
<feature type="binding site" evidence="4">
    <location>
        <position position="76"/>
    </location>
    <ligand>
        <name>Zn(2+)</name>
        <dbReference type="ChEBI" id="CHEBI:29105"/>
    </ligand>
</feature>
<accession>A0ABY8JY70</accession>